<dbReference type="Proteomes" id="UP000186438">
    <property type="component" value="Unassembled WGS sequence"/>
</dbReference>
<organism evidence="2 3">
    <name type="scientific">Mycobacterium paraffinicum</name>
    <dbReference type="NCBI Taxonomy" id="53378"/>
    <lineage>
        <taxon>Bacteria</taxon>
        <taxon>Bacillati</taxon>
        <taxon>Actinomycetota</taxon>
        <taxon>Actinomycetes</taxon>
        <taxon>Mycobacteriales</taxon>
        <taxon>Mycobacteriaceae</taxon>
        <taxon>Mycobacterium</taxon>
    </lineage>
</organism>
<evidence type="ECO:0000313" key="3">
    <source>
        <dbReference type="Proteomes" id="UP000186438"/>
    </source>
</evidence>
<dbReference type="AlphaFoldDB" id="A0A1Q4HP09"/>
<protein>
    <submittedName>
        <fullName evidence="2">Uncharacterized protein</fullName>
    </submittedName>
</protein>
<comment type="caution">
    <text evidence="2">The sequence shown here is derived from an EMBL/GenBank/DDBJ whole genome shotgun (WGS) entry which is preliminary data.</text>
</comment>
<accession>A0A1Q4HP09</accession>
<evidence type="ECO:0000256" key="1">
    <source>
        <dbReference type="SAM" id="MobiDB-lite"/>
    </source>
</evidence>
<proteinExistence type="predicted"/>
<sequence length="143" mass="14870">MAMILTLRSSAFKAVSIVGRCWDNAPMGSKSKLQIDTQELASAGAKATQTLTGSAAPTFAPPPPAAESKLDAALVGAIAKTEAVRTNVDTTDSLWATKQQAALTQSPPVLAQQDQHAAQDYNQVQFPTPVVKPGGGSNLPRTI</sequence>
<dbReference type="STRING" id="53378.BRW65_22730"/>
<dbReference type="EMBL" id="MPNT01000027">
    <property type="protein sequence ID" value="OJZ69430.1"/>
    <property type="molecule type" value="Genomic_DNA"/>
</dbReference>
<gene>
    <name evidence="2" type="ORF">BRW65_22730</name>
</gene>
<keyword evidence="3" id="KW-1185">Reference proteome</keyword>
<name>A0A1Q4HP09_9MYCO</name>
<evidence type="ECO:0000313" key="2">
    <source>
        <dbReference type="EMBL" id="OJZ69430.1"/>
    </source>
</evidence>
<reference evidence="2 3" key="1">
    <citation type="submission" date="2016-11" db="EMBL/GenBank/DDBJ databases">
        <title>Genome sequences of unsequenced Mycobacteria.</title>
        <authorList>
            <person name="Greninger A.L."/>
            <person name="Fang F."/>
            <person name="Jerome K.R."/>
        </authorList>
    </citation>
    <scope>NUCLEOTIDE SEQUENCE [LARGE SCALE GENOMIC DNA]</scope>
    <source>
        <strain evidence="2 3">M11</strain>
    </source>
</reference>
<feature type="region of interest" description="Disordered" evidence="1">
    <location>
        <begin position="46"/>
        <end position="67"/>
    </location>
</feature>